<name>A0ABY3PJV4_9CYAN</name>
<dbReference type="PANTHER" id="PTHR35814:SF1">
    <property type="entry name" value="GLUTATHIONE S-TRANSFERASE-RELATED"/>
    <property type="match status" value="1"/>
</dbReference>
<evidence type="ECO:0000256" key="5">
    <source>
        <dbReference type="SAM" id="Phobius"/>
    </source>
</evidence>
<proteinExistence type="predicted"/>
<dbReference type="InterPro" id="IPR023352">
    <property type="entry name" value="MAPEG-like_dom_sf"/>
</dbReference>
<evidence type="ECO:0000256" key="2">
    <source>
        <dbReference type="ARBA" id="ARBA00022692"/>
    </source>
</evidence>
<keyword evidence="3 5" id="KW-1133">Transmembrane helix</keyword>
<evidence type="ECO:0000256" key="3">
    <source>
        <dbReference type="ARBA" id="ARBA00022989"/>
    </source>
</evidence>
<evidence type="ECO:0000256" key="4">
    <source>
        <dbReference type="ARBA" id="ARBA00023136"/>
    </source>
</evidence>
<accession>A0ABY3PJV4</accession>
<feature type="transmembrane region" description="Helical" evidence="5">
    <location>
        <begin position="109"/>
        <end position="132"/>
    </location>
</feature>
<protein>
    <submittedName>
        <fullName evidence="6">MAPEG family protein</fullName>
    </submittedName>
</protein>
<dbReference type="RefSeq" id="WP_230841006.1">
    <property type="nucleotide sequence ID" value="NZ_CP063845.1"/>
</dbReference>
<evidence type="ECO:0000313" key="6">
    <source>
        <dbReference type="EMBL" id="UFP93950.1"/>
    </source>
</evidence>
<feature type="transmembrane region" description="Helical" evidence="5">
    <location>
        <begin position="6"/>
        <end position="24"/>
    </location>
</feature>
<feature type="transmembrane region" description="Helical" evidence="5">
    <location>
        <begin position="139"/>
        <end position="160"/>
    </location>
</feature>
<dbReference type="PANTHER" id="PTHR35814">
    <property type="match status" value="1"/>
</dbReference>
<dbReference type="EMBL" id="CP063845">
    <property type="protein sequence ID" value="UFP93950.1"/>
    <property type="molecule type" value="Genomic_DNA"/>
</dbReference>
<sequence>MIPISALFIGLHGLIALVLSYLAAAERTRTRIWHGESKRDIVEQGDPLVEPNLWAALVERFTAKYLDTQTPDPAALQRKVRAHGNFAEYVPIGLLFVVALELMQAQSWLVWLLGGALTLARVAHGYGLIAAYGPSPGRAVGFFLTWFVYLVGSLTCLYYGTQELVVNLRC</sequence>
<evidence type="ECO:0000256" key="1">
    <source>
        <dbReference type="ARBA" id="ARBA00004370"/>
    </source>
</evidence>
<dbReference type="Gene3D" id="1.20.120.550">
    <property type="entry name" value="Membrane associated eicosanoid/glutathione metabolism-like domain"/>
    <property type="match status" value="1"/>
</dbReference>
<comment type="subcellular location">
    <subcellularLocation>
        <location evidence="1">Membrane</location>
    </subcellularLocation>
</comment>
<keyword evidence="7" id="KW-1185">Reference proteome</keyword>
<dbReference type="Proteomes" id="UP001054846">
    <property type="component" value="Chromosome"/>
</dbReference>
<gene>
    <name evidence="6" type="ORF">ISF26_19610</name>
</gene>
<dbReference type="Pfam" id="PF01124">
    <property type="entry name" value="MAPEG"/>
    <property type="match status" value="1"/>
</dbReference>
<dbReference type="SUPFAM" id="SSF161084">
    <property type="entry name" value="MAPEG domain-like"/>
    <property type="match status" value="1"/>
</dbReference>
<evidence type="ECO:0000313" key="7">
    <source>
        <dbReference type="Proteomes" id="UP001054846"/>
    </source>
</evidence>
<keyword evidence="2 5" id="KW-0812">Transmembrane</keyword>
<dbReference type="InterPro" id="IPR001129">
    <property type="entry name" value="Membr-assoc_MAPEG"/>
</dbReference>
<organism evidence="6 7">
    <name type="scientific">Gloeobacter morelensis MG652769</name>
    <dbReference type="NCBI Taxonomy" id="2781736"/>
    <lineage>
        <taxon>Bacteria</taxon>
        <taxon>Bacillati</taxon>
        <taxon>Cyanobacteriota</taxon>
        <taxon>Cyanophyceae</taxon>
        <taxon>Gloeobacterales</taxon>
        <taxon>Gloeobacteraceae</taxon>
        <taxon>Gloeobacter</taxon>
        <taxon>Gloeobacter morelensis</taxon>
    </lineage>
</organism>
<reference evidence="6 7" key="1">
    <citation type="journal article" date="2021" name="Genome Biol. Evol.">
        <title>Complete Genome Sequencing of a Novel Gloeobacter Species from a Waterfall Cave in Mexico.</title>
        <authorList>
            <person name="Saw J.H."/>
            <person name="Cardona T."/>
            <person name="Montejano G."/>
        </authorList>
    </citation>
    <scope>NUCLEOTIDE SEQUENCE [LARGE SCALE GENOMIC DNA]</scope>
    <source>
        <strain evidence="6">MG652769</strain>
    </source>
</reference>
<keyword evidence="4 5" id="KW-0472">Membrane</keyword>